<organism evidence="7 8">
    <name type="scientific">Helianthus annuus</name>
    <name type="common">Common sunflower</name>
    <dbReference type="NCBI Taxonomy" id="4232"/>
    <lineage>
        <taxon>Eukaryota</taxon>
        <taxon>Viridiplantae</taxon>
        <taxon>Streptophyta</taxon>
        <taxon>Embryophyta</taxon>
        <taxon>Tracheophyta</taxon>
        <taxon>Spermatophyta</taxon>
        <taxon>Magnoliopsida</taxon>
        <taxon>eudicotyledons</taxon>
        <taxon>Gunneridae</taxon>
        <taxon>Pentapetalae</taxon>
        <taxon>asterids</taxon>
        <taxon>campanulids</taxon>
        <taxon>Asterales</taxon>
        <taxon>Asteraceae</taxon>
        <taxon>Asteroideae</taxon>
        <taxon>Heliantheae alliance</taxon>
        <taxon>Heliantheae</taxon>
        <taxon>Helianthus</taxon>
    </lineage>
</organism>
<dbReference type="Pfam" id="PF03016">
    <property type="entry name" value="Exostosin_GT47"/>
    <property type="match status" value="1"/>
</dbReference>
<feature type="domain" description="Exostosin GT47" evidence="6">
    <location>
        <begin position="2"/>
        <end position="101"/>
    </location>
</feature>
<dbReference type="AlphaFoldDB" id="A0A9K3J0M1"/>
<dbReference type="InterPro" id="IPR004263">
    <property type="entry name" value="Exostosin"/>
</dbReference>
<reference evidence="7" key="2">
    <citation type="submission" date="2020-06" db="EMBL/GenBank/DDBJ databases">
        <title>Helianthus annuus Genome sequencing and assembly Release 2.</title>
        <authorList>
            <person name="Gouzy J."/>
            <person name="Langlade N."/>
            <person name="Munos S."/>
        </authorList>
    </citation>
    <scope>NUCLEOTIDE SEQUENCE</scope>
    <source>
        <tissue evidence="7">Leaves</tissue>
    </source>
</reference>
<evidence type="ECO:0000256" key="5">
    <source>
        <dbReference type="ARBA" id="ARBA00023034"/>
    </source>
</evidence>
<dbReference type="Proteomes" id="UP000215914">
    <property type="component" value="Unassembled WGS sequence"/>
</dbReference>
<evidence type="ECO:0000259" key="6">
    <source>
        <dbReference type="Pfam" id="PF03016"/>
    </source>
</evidence>
<evidence type="ECO:0000256" key="2">
    <source>
        <dbReference type="ARBA" id="ARBA00010271"/>
    </source>
</evidence>
<comment type="similarity">
    <text evidence="2">Belongs to the glycosyltransferase 47 family.</text>
</comment>
<protein>
    <submittedName>
        <fullName evidence="7">Xylogalacturonan beta-1,3-xylosyltransferase</fullName>
        <ecNumber evidence="7">2.4.2.41</ecNumber>
    </submittedName>
</protein>
<keyword evidence="4" id="KW-0812">Transmembrane</keyword>
<gene>
    <name evidence="7" type="ORF">HanXRQr2_Chr05g0221911</name>
</gene>
<evidence type="ECO:0000256" key="1">
    <source>
        <dbReference type="ARBA" id="ARBA00004323"/>
    </source>
</evidence>
<accession>A0A9K3J0M1</accession>
<evidence type="ECO:0000313" key="8">
    <source>
        <dbReference type="Proteomes" id="UP000215914"/>
    </source>
</evidence>
<keyword evidence="3 7" id="KW-0328">Glycosyltransferase</keyword>
<dbReference type="PANTHER" id="PTHR11062">
    <property type="entry name" value="EXOSTOSIN HEPARAN SULFATE GLYCOSYLTRANSFERASE -RELATED"/>
    <property type="match status" value="1"/>
</dbReference>
<dbReference type="InterPro" id="IPR040911">
    <property type="entry name" value="Exostosin_GT47"/>
</dbReference>
<keyword evidence="8" id="KW-1185">Reference proteome</keyword>
<name>A0A9K3J0M1_HELAN</name>
<dbReference type="GO" id="GO:0102983">
    <property type="term" value="F:xylogalacturonan beta-1,3-xylosyltransferase activity"/>
    <property type="evidence" value="ECO:0007669"/>
    <property type="project" value="UniProtKB-EC"/>
</dbReference>
<dbReference type="Gramene" id="mRNA:HanXRQr2_Chr05g0221911">
    <property type="protein sequence ID" value="CDS:HanXRQr2_Chr05g0221911.1"/>
    <property type="gene ID" value="HanXRQr2_Chr05g0221911"/>
</dbReference>
<comment type="caution">
    <text evidence="7">The sequence shown here is derived from an EMBL/GenBank/DDBJ whole genome shotgun (WGS) entry which is preliminary data.</text>
</comment>
<dbReference type="EMBL" id="MNCJ02000320">
    <property type="protein sequence ID" value="KAF5806474.1"/>
    <property type="molecule type" value="Genomic_DNA"/>
</dbReference>
<dbReference type="GO" id="GO:0000139">
    <property type="term" value="C:Golgi membrane"/>
    <property type="evidence" value="ECO:0007669"/>
    <property type="project" value="UniProtKB-SubCell"/>
</dbReference>
<reference evidence="7" key="1">
    <citation type="journal article" date="2017" name="Nature">
        <title>The sunflower genome provides insights into oil metabolism, flowering and Asterid evolution.</title>
        <authorList>
            <person name="Badouin H."/>
            <person name="Gouzy J."/>
            <person name="Grassa C.J."/>
            <person name="Murat F."/>
            <person name="Staton S.E."/>
            <person name="Cottret L."/>
            <person name="Lelandais-Briere C."/>
            <person name="Owens G.L."/>
            <person name="Carrere S."/>
            <person name="Mayjonade B."/>
            <person name="Legrand L."/>
            <person name="Gill N."/>
            <person name="Kane N.C."/>
            <person name="Bowers J.E."/>
            <person name="Hubner S."/>
            <person name="Bellec A."/>
            <person name="Berard A."/>
            <person name="Berges H."/>
            <person name="Blanchet N."/>
            <person name="Boniface M.C."/>
            <person name="Brunel D."/>
            <person name="Catrice O."/>
            <person name="Chaidir N."/>
            <person name="Claudel C."/>
            <person name="Donnadieu C."/>
            <person name="Faraut T."/>
            <person name="Fievet G."/>
            <person name="Helmstetter N."/>
            <person name="King M."/>
            <person name="Knapp S.J."/>
            <person name="Lai Z."/>
            <person name="Le Paslier M.C."/>
            <person name="Lippi Y."/>
            <person name="Lorenzon L."/>
            <person name="Mandel J.R."/>
            <person name="Marage G."/>
            <person name="Marchand G."/>
            <person name="Marquand E."/>
            <person name="Bret-Mestries E."/>
            <person name="Morien E."/>
            <person name="Nambeesan S."/>
            <person name="Nguyen T."/>
            <person name="Pegot-Espagnet P."/>
            <person name="Pouilly N."/>
            <person name="Raftis F."/>
            <person name="Sallet E."/>
            <person name="Schiex T."/>
            <person name="Thomas J."/>
            <person name="Vandecasteele C."/>
            <person name="Vares D."/>
            <person name="Vear F."/>
            <person name="Vautrin S."/>
            <person name="Crespi M."/>
            <person name="Mangin B."/>
            <person name="Burke J.M."/>
            <person name="Salse J."/>
            <person name="Munos S."/>
            <person name="Vincourt P."/>
            <person name="Rieseberg L.H."/>
            <person name="Langlade N.B."/>
        </authorList>
    </citation>
    <scope>NUCLEOTIDE SEQUENCE</scope>
    <source>
        <tissue evidence="7">Leaves</tissue>
    </source>
</reference>
<keyword evidence="5" id="KW-0333">Golgi apparatus</keyword>
<sequence>MEKTLKVYIYKEGDKPIFHRPEAMLTGVYASEGWFMKNIKESKNFVTGNPEKAHLFYISFSSRVLHLQLYVPGSHSKKNLPQYLKNYVHRMTTRYNFWNRT</sequence>
<keyword evidence="7" id="KW-0808">Transferase</keyword>
<evidence type="ECO:0000256" key="4">
    <source>
        <dbReference type="ARBA" id="ARBA00022968"/>
    </source>
</evidence>
<dbReference type="PANTHER" id="PTHR11062:SF108">
    <property type="entry name" value="EXOSTOSIN FAMILY PROTEIN"/>
    <property type="match status" value="1"/>
</dbReference>
<evidence type="ECO:0000256" key="3">
    <source>
        <dbReference type="ARBA" id="ARBA00022676"/>
    </source>
</evidence>
<comment type="subcellular location">
    <subcellularLocation>
        <location evidence="1">Golgi apparatus membrane</location>
        <topology evidence="1">Single-pass type II membrane protein</topology>
    </subcellularLocation>
</comment>
<dbReference type="EC" id="2.4.2.41" evidence="7"/>
<proteinExistence type="inferred from homology"/>
<evidence type="ECO:0000313" key="7">
    <source>
        <dbReference type="EMBL" id="KAF5806474.1"/>
    </source>
</evidence>
<keyword evidence="4" id="KW-0735">Signal-anchor</keyword>